<protein>
    <submittedName>
        <fullName evidence="1">Uncharacterized protein</fullName>
    </submittedName>
</protein>
<dbReference type="EMBL" id="JAANIT010000636">
    <property type="protein sequence ID" value="KAG1545760.1"/>
    <property type="molecule type" value="Genomic_DNA"/>
</dbReference>
<evidence type="ECO:0000313" key="1">
    <source>
        <dbReference type="EMBL" id="KAG1545760.1"/>
    </source>
</evidence>
<gene>
    <name evidence="1" type="ORF">G6F51_005276</name>
</gene>
<comment type="caution">
    <text evidence="1">The sequence shown here is derived from an EMBL/GenBank/DDBJ whole genome shotgun (WGS) entry which is preliminary data.</text>
</comment>
<reference evidence="1" key="1">
    <citation type="journal article" date="2020" name="Microb. Genom.">
        <title>Genetic diversity of clinical and environmental Mucorales isolates obtained from an investigation of mucormycosis cases among solid organ transplant recipients.</title>
        <authorList>
            <person name="Nguyen M.H."/>
            <person name="Kaul D."/>
            <person name="Muto C."/>
            <person name="Cheng S.J."/>
            <person name="Richter R.A."/>
            <person name="Bruno V.M."/>
            <person name="Liu G."/>
            <person name="Beyhan S."/>
            <person name="Sundermann A.J."/>
            <person name="Mounaud S."/>
            <person name="Pasculle A.W."/>
            <person name="Nierman W.C."/>
            <person name="Driscoll E."/>
            <person name="Cumbie R."/>
            <person name="Clancy C.J."/>
            <person name="Dupont C.L."/>
        </authorList>
    </citation>
    <scope>NUCLEOTIDE SEQUENCE</scope>
    <source>
        <strain evidence="1">GL16</strain>
    </source>
</reference>
<accession>A0A9P6YDR9</accession>
<proteinExistence type="predicted"/>
<dbReference type="Proteomes" id="UP000717996">
    <property type="component" value="Unassembled WGS sequence"/>
</dbReference>
<name>A0A9P6YDR9_RHIOR</name>
<sequence>MSLITKQYSSRIAVATTIKGSQKIAKISLDPLNSANDRTLKDGITFDNDQVQTMLRRALDLTIPLSRPGLSNLSFLKEDTLEELLKKSLESYGQVPE</sequence>
<evidence type="ECO:0000313" key="2">
    <source>
        <dbReference type="Proteomes" id="UP000717996"/>
    </source>
</evidence>
<dbReference type="AlphaFoldDB" id="A0A9P6YDR9"/>
<organism evidence="1 2">
    <name type="scientific">Rhizopus oryzae</name>
    <name type="common">Mucormycosis agent</name>
    <name type="synonym">Rhizopus arrhizus var. delemar</name>
    <dbReference type="NCBI Taxonomy" id="64495"/>
    <lineage>
        <taxon>Eukaryota</taxon>
        <taxon>Fungi</taxon>
        <taxon>Fungi incertae sedis</taxon>
        <taxon>Mucoromycota</taxon>
        <taxon>Mucoromycotina</taxon>
        <taxon>Mucoromycetes</taxon>
        <taxon>Mucorales</taxon>
        <taxon>Mucorineae</taxon>
        <taxon>Rhizopodaceae</taxon>
        <taxon>Rhizopus</taxon>
    </lineage>
</organism>